<keyword evidence="3" id="KW-1003">Cell membrane</keyword>
<keyword evidence="7 22" id="KW-0812">Transmembrane</keyword>
<evidence type="ECO:0000256" key="20">
    <source>
        <dbReference type="ARBA" id="ARBA00049902"/>
    </source>
</evidence>
<evidence type="ECO:0000256" key="17">
    <source>
        <dbReference type="ARBA" id="ARBA00041185"/>
    </source>
</evidence>
<evidence type="ECO:0000256" key="9">
    <source>
        <dbReference type="ARBA" id="ARBA00022984"/>
    </source>
</evidence>
<feature type="transmembrane region" description="Helical" evidence="22">
    <location>
        <begin position="53"/>
        <end position="71"/>
    </location>
</feature>
<dbReference type="Proteomes" id="UP000180098">
    <property type="component" value="Unassembled WGS sequence"/>
</dbReference>
<dbReference type="EC" id="2.4.99.28" evidence="19"/>
<evidence type="ECO:0000313" key="23">
    <source>
        <dbReference type="EMBL" id="OIJ09254.1"/>
    </source>
</evidence>
<comment type="caution">
    <text evidence="23">The sequence shown here is derived from an EMBL/GenBank/DDBJ whole genome shotgun (WGS) entry which is preliminary data.</text>
</comment>
<evidence type="ECO:0000256" key="13">
    <source>
        <dbReference type="ARBA" id="ARBA00023316"/>
    </source>
</evidence>
<evidence type="ECO:0000256" key="3">
    <source>
        <dbReference type="ARBA" id="ARBA00022475"/>
    </source>
</evidence>
<dbReference type="InterPro" id="IPR018365">
    <property type="entry name" value="Cell_cycle_FtsW-rel_CS"/>
</dbReference>
<dbReference type="GO" id="GO:0032153">
    <property type="term" value="C:cell division site"/>
    <property type="evidence" value="ECO:0007669"/>
    <property type="project" value="TreeGrafter"/>
</dbReference>
<dbReference type="GO" id="GO:0008360">
    <property type="term" value="P:regulation of cell shape"/>
    <property type="evidence" value="ECO:0007669"/>
    <property type="project" value="UniProtKB-KW"/>
</dbReference>
<feature type="transmembrane region" description="Helical" evidence="22">
    <location>
        <begin position="77"/>
        <end position="97"/>
    </location>
</feature>
<keyword evidence="12" id="KW-0131">Cell cycle</keyword>
<evidence type="ECO:0000256" key="8">
    <source>
        <dbReference type="ARBA" id="ARBA00022960"/>
    </source>
</evidence>
<keyword evidence="10 22" id="KW-1133">Transmembrane helix</keyword>
<dbReference type="GO" id="GO:0005886">
    <property type="term" value="C:plasma membrane"/>
    <property type="evidence" value="ECO:0007669"/>
    <property type="project" value="UniProtKB-SubCell"/>
</dbReference>
<keyword evidence="5" id="KW-0328">Glycosyltransferase</keyword>
<dbReference type="InterPro" id="IPR013437">
    <property type="entry name" value="FtsW"/>
</dbReference>
<keyword evidence="24" id="KW-1185">Reference proteome</keyword>
<proteinExistence type="inferred from homology"/>
<comment type="subcellular location">
    <subcellularLocation>
        <location evidence="1">Cell membrane</location>
        <topology evidence="1">Multi-pass membrane protein</topology>
    </subcellularLocation>
</comment>
<dbReference type="GO" id="GO:0051301">
    <property type="term" value="P:cell division"/>
    <property type="evidence" value="ECO:0007669"/>
    <property type="project" value="UniProtKB-KW"/>
</dbReference>
<dbReference type="PANTHER" id="PTHR30474:SF2">
    <property type="entry name" value="PEPTIDOGLYCAN GLYCOSYLTRANSFERASE FTSW-RELATED"/>
    <property type="match status" value="1"/>
</dbReference>
<protein>
    <recommendedName>
        <fullName evidence="17">Probable peptidoglycan glycosyltransferase FtsW</fullName>
        <ecNumber evidence="19">2.4.99.28</ecNumber>
    </recommendedName>
    <alternativeName>
        <fullName evidence="18">Cell division protein FtsW</fullName>
    </alternativeName>
    <alternativeName>
        <fullName evidence="15">Cell wall polymerase</fullName>
    </alternativeName>
    <alternativeName>
        <fullName evidence="14">Peptidoglycan polymerase</fullName>
    </alternativeName>
</protein>
<dbReference type="PROSITE" id="PS00428">
    <property type="entry name" value="FTSW_RODA_SPOVE"/>
    <property type="match status" value="1"/>
</dbReference>
<feature type="transmembrane region" description="Helical" evidence="22">
    <location>
        <begin position="13"/>
        <end position="32"/>
    </location>
</feature>
<keyword evidence="6" id="KW-0808">Transferase</keyword>
<evidence type="ECO:0000256" key="21">
    <source>
        <dbReference type="ARBA" id="ARBA00049966"/>
    </source>
</evidence>
<comment type="catalytic activity">
    <reaction evidence="20">
        <text>[GlcNAc-(1-&gt;4)-Mur2Ac(oyl-L-Ala-gamma-D-Glu-L-Lys-D-Ala-D-Ala)](n)-di-trans,octa-cis-undecaprenyl diphosphate + beta-D-GlcNAc-(1-&gt;4)-Mur2Ac(oyl-L-Ala-gamma-D-Glu-L-Lys-D-Ala-D-Ala)-di-trans,octa-cis-undecaprenyl diphosphate = [GlcNAc-(1-&gt;4)-Mur2Ac(oyl-L-Ala-gamma-D-Glu-L-Lys-D-Ala-D-Ala)](n+1)-di-trans,octa-cis-undecaprenyl diphosphate + di-trans,octa-cis-undecaprenyl diphosphate + H(+)</text>
        <dbReference type="Rhea" id="RHEA:23708"/>
        <dbReference type="Rhea" id="RHEA-COMP:9602"/>
        <dbReference type="Rhea" id="RHEA-COMP:9603"/>
        <dbReference type="ChEBI" id="CHEBI:15378"/>
        <dbReference type="ChEBI" id="CHEBI:58405"/>
        <dbReference type="ChEBI" id="CHEBI:60033"/>
        <dbReference type="ChEBI" id="CHEBI:78435"/>
        <dbReference type="EC" id="2.4.99.28"/>
    </reaction>
</comment>
<reference evidence="23 24" key="1">
    <citation type="submission" date="2016-10" db="EMBL/GenBank/DDBJ databases">
        <title>Draft genome sequences of four alkaliphilic bacteria belonging to the Anaerobacillus genus.</title>
        <authorList>
            <person name="Bassil N.M."/>
            <person name="Lloyd J.R."/>
        </authorList>
    </citation>
    <scope>NUCLEOTIDE SEQUENCE [LARGE SCALE GENOMIC DNA]</scope>
    <source>
        <strain evidence="23 24">DSM 15340</strain>
    </source>
</reference>
<dbReference type="GO" id="GO:0009252">
    <property type="term" value="P:peptidoglycan biosynthetic process"/>
    <property type="evidence" value="ECO:0007669"/>
    <property type="project" value="UniProtKB-KW"/>
</dbReference>
<evidence type="ECO:0000256" key="6">
    <source>
        <dbReference type="ARBA" id="ARBA00022679"/>
    </source>
</evidence>
<dbReference type="NCBIfam" id="TIGR02614">
    <property type="entry name" value="ftsW"/>
    <property type="match status" value="1"/>
</dbReference>
<feature type="transmembrane region" description="Helical" evidence="22">
    <location>
        <begin position="143"/>
        <end position="161"/>
    </location>
</feature>
<dbReference type="AlphaFoldDB" id="A0A1S2LAA9"/>
<keyword evidence="4" id="KW-0132">Cell division</keyword>
<comment type="function">
    <text evidence="21">Peptidoglycan polymerase that is essential for cell division.</text>
</comment>
<name>A0A1S2LAA9_9BACI</name>
<evidence type="ECO:0000256" key="12">
    <source>
        <dbReference type="ARBA" id="ARBA00023306"/>
    </source>
</evidence>
<dbReference type="EMBL" id="MLQQ01000046">
    <property type="protein sequence ID" value="OIJ09254.1"/>
    <property type="molecule type" value="Genomic_DNA"/>
</dbReference>
<dbReference type="PANTHER" id="PTHR30474">
    <property type="entry name" value="CELL CYCLE PROTEIN"/>
    <property type="match status" value="1"/>
</dbReference>
<evidence type="ECO:0000256" key="2">
    <source>
        <dbReference type="ARBA" id="ARBA00004752"/>
    </source>
</evidence>
<evidence type="ECO:0000256" key="15">
    <source>
        <dbReference type="ARBA" id="ARBA00033270"/>
    </source>
</evidence>
<evidence type="ECO:0000256" key="7">
    <source>
        <dbReference type="ARBA" id="ARBA00022692"/>
    </source>
</evidence>
<feature type="transmembrane region" description="Helical" evidence="22">
    <location>
        <begin position="309"/>
        <end position="330"/>
    </location>
</feature>
<dbReference type="GO" id="GO:0015648">
    <property type="term" value="F:lipid-linked peptidoglycan transporter activity"/>
    <property type="evidence" value="ECO:0007669"/>
    <property type="project" value="TreeGrafter"/>
</dbReference>
<evidence type="ECO:0000256" key="18">
    <source>
        <dbReference type="ARBA" id="ARBA00041418"/>
    </source>
</evidence>
<dbReference type="InterPro" id="IPR001182">
    <property type="entry name" value="FtsW/RodA"/>
</dbReference>
<feature type="transmembrane region" description="Helical" evidence="22">
    <location>
        <begin position="167"/>
        <end position="183"/>
    </location>
</feature>
<keyword evidence="11 22" id="KW-0472">Membrane</keyword>
<dbReference type="Pfam" id="PF01098">
    <property type="entry name" value="FTSW_RODA_SPOVE"/>
    <property type="match status" value="1"/>
</dbReference>
<evidence type="ECO:0000256" key="4">
    <source>
        <dbReference type="ARBA" id="ARBA00022618"/>
    </source>
</evidence>
<sequence>MVGSSTVKKENDWVLITTVVLLAAFGLVMVYSSSYVIGYDKFGDPHYFFKRQLQMIVISTVLFVVFLQIPYRFYQKIVFPIVLASIFLLILVVYSPLGVGTNGATRWLALGPIQIQPSEFVKLWMIIYLAHVYSRKQMYINQFVKGVMPPLLIISGIFLLIMRQPDLGTAGLIIAVAVLIVFCSGAKFIHLFLLGSFSSFIVWTYANSQSYRMDRLTGFMDPFANETGTGYQLIQSYIAIAHGGITGAGFGQSVQKLFYLPEAHTDFILAIVAEELGLLGVLFVITCLGIIFFRGMLIGVRCKNPFGSLLAFGISFQIALQVCLNIGAMSGVLPITGIPLPFMSYGGSSLMISAVSVAILANIYRSNSKINNANIELDKAV</sequence>
<dbReference type="GO" id="GO:0071555">
    <property type="term" value="P:cell wall organization"/>
    <property type="evidence" value="ECO:0007669"/>
    <property type="project" value="UniProtKB-KW"/>
</dbReference>
<evidence type="ECO:0000256" key="14">
    <source>
        <dbReference type="ARBA" id="ARBA00032370"/>
    </source>
</evidence>
<keyword evidence="8" id="KW-0133">Cell shape</keyword>
<gene>
    <name evidence="23" type="ORF">BKP35_17100</name>
</gene>
<evidence type="ECO:0000256" key="19">
    <source>
        <dbReference type="ARBA" id="ARBA00044770"/>
    </source>
</evidence>
<keyword evidence="9" id="KW-0573">Peptidoglycan synthesis</keyword>
<evidence type="ECO:0000256" key="1">
    <source>
        <dbReference type="ARBA" id="ARBA00004651"/>
    </source>
</evidence>
<evidence type="ECO:0000256" key="16">
    <source>
        <dbReference type="ARBA" id="ARBA00038053"/>
    </source>
</evidence>
<keyword evidence="13" id="KW-0961">Cell wall biogenesis/degradation</keyword>
<comment type="similarity">
    <text evidence="16">Belongs to the SEDS family. FtsW subfamily.</text>
</comment>
<evidence type="ECO:0000256" key="10">
    <source>
        <dbReference type="ARBA" id="ARBA00022989"/>
    </source>
</evidence>
<feature type="transmembrane region" description="Helical" evidence="22">
    <location>
        <begin position="342"/>
        <end position="364"/>
    </location>
</feature>
<evidence type="ECO:0000313" key="24">
    <source>
        <dbReference type="Proteomes" id="UP000180098"/>
    </source>
</evidence>
<accession>A0A1S2LAA9</accession>
<organism evidence="23 24">
    <name type="scientific">Anaerobacillus arseniciselenatis</name>
    <dbReference type="NCBI Taxonomy" id="85682"/>
    <lineage>
        <taxon>Bacteria</taxon>
        <taxon>Bacillati</taxon>
        <taxon>Bacillota</taxon>
        <taxon>Bacilli</taxon>
        <taxon>Bacillales</taxon>
        <taxon>Bacillaceae</taxon>
        <taxon>Anaerobacillus</taxon>
    </lineage>
</organism>
<feature type="transmembrane region" description="Helical" evidence="22">
    <location>
        <begin position="276"/>
        <end position="297"/>
    </location>
</feature>
<dbReference type="OrthoDB" id="9768187at2"/>
<evidence type="ECO:0000256" key="5">
    <source>
        <dbReference type="ARBA" id="ARBA00022676"/>
    </source>
</evidence>
<evidence type="ECO:0000256" key="11">
    <source>
        <dbReference type="ARBA" id="ARBA00023136"/>
    </source>
</evidence>
<dbReference type="GO" id="GO:0008955">
    <property type="term" value="F:peptidoglycan glycosyltransferase activity"/>
    <property type="evidence" value="ECO:0007669"/>
    <property type="project" value="UniProtKB-EC"/>
</dbReference>
<comment type="pathway">
    <text evidence="2">Cell wall biogenesis; peptidoglycan biosynthesis.</text>
</comment>
<evidence type="ECO:0000256" key="22">
    <source>
        <dbReference type="SAM" id="Phobius"/>
    </source>
</evidence>